<dbReference type="RefSeq" id="WP_376889403.1">
    <property type="nucleotide sequence ID" value="NZ_JBHUHR010000049.1"/>
</dbReference>
<dbReference type="EMBL" id="JBHUHR010000049">
    <property type="protein sequence ID" value="MFD2037485.1"/>
    <property type="molecule type" value="Genomic_DNA"/>
</dbReference>
<reference evidence="2" key="1">
    <citation type="journal article" date="2019" name="Int. J. Syst. Evol. Microbiol.">
        <title>The Global Catalogue of Microorganisms (GCM) 10K type strain sequencing project: providing services to taxonomists for standard genome sequencing and annotation.</title>
        <authorList>
            <consortium name="The Broad Institute Genomics Platform"/>
            <consortium name="The Broad Institute Genome Sequencing Center for Infectious Disease"/>
            <person name="Wu L."/>
            <person name="Ma J."/>
        </authorList>
    </citation>
    <scope>NUCLEOTIDE SEQUENCE [LARGE SCALE GENOMIC DNA]</scope>
    <source>
        <strain evidence="2">CGMCC 1.15180</strain>
    </source>
</reference>
<comment type="caution">
    <text evidence="1">The sequence shown here is derived from an EMBL/GenBank/DDBJ whole genome shotgun (WGS) entry which is preliminary data.</text>
</comment>
<keyword evidence="2" id="KW-1185">Reference proteome</keyword>
<name>A0ABW4VX68_9BACT</name>
<gene>
    <name evidence="1" type="ORF">ACFSKL_22005</name>
</gene>
<evidence type="ECO:0000313" key="1">
    <source>
        <dbReference type="EMBL" id="MFD2037485.1"/>
    </source>
</evidence>
<evidence type="ECO:0000313" key="2">
    <source>
        <dbReference type="Proteomes" id="UP001597361"/>
    </source>
</evidence>
<dbReference type="Proteomes" id="UP001597361">
    <property type="component" value="Unassembled WGS sequence"/>
</dbReference>
<organism evidence="1 2">
    <name type="scientific">Belliella marina</name>
    <dbReference type="NCBI Taxonomy" id="1644146"/>
    <lineage>
        <taxon>Bacteria</taxon>
        <taxon>Pseudomonadati</taxon>
        <taxon>Bacteroidota</taxon>
        <taxon>Cytophagia</taxon>
        <taxon>Cytophagales</taxon>
        <taxon>Cyclobacteriaceae</taxon>
        <taxon>Belliella</taxon>
    </lineage>
</organism>
<proteinExistence type="predicted"/>
<protein>
    <submittedName>
        <fullName evidence="1">Uncharacterized protein</fullName>
    </submittedName>
</protein>
<sequence>MLLKVAKDDVMSFRNNNKWLIFHPNDALIFKDLEKVWNELKTIYTENFKNLVYGELPKEEDVLKILKMIQERLKTITWTIK</sequence>
<accession>A0ABW4VX68</accession>